<dbReference type="EMBL" id="CP104067">
    <property type="protein sequence ID" value="WAH41448.1"/>
    <property type="molecule type" value="Genomic_DNA"/>
</dbReference>
<dbReference type="Pfam" id="PF00903">
    <property type="entry name" value="Glyoxalase"/>
    <property type="match status" value="1"/>
</dbReference>
<dbReference type="Proteomes" id="UP001164761">
    <property type="component" value="Chromosome"/>
</dbReference>
<accession>A0ABY6ZFU5</accession>
<evidence type="ECO:0000313" key="2">
    <source>
        <dbReference type="EMBL" id="WAH41448.1"/>
    </source>
</evidence>
<dbReference type="RefSeq" id="WP_268005358.1">
    <property type="nucleotide sequence ID" value="NZ_BSUT01000001.1"/>
</dbReference>
<dbReference type="PROSITE" id="PS51819">
    <property type="entry name" value="VOC"/>
    <property type="match status" value="1"/>
</dbReference>
<gene>
    <name evidence="2" type="ORF">NZD89_24920</name>
</gene>
<dbReference type="SUPFAM" id="SSF54593">
    <property type="entry name" value="Glyoxalase/Bleomycin resistance protein/Dihydroxybiphenyl dioxygenase"/>
    <property type="match status" value="1"/>
</dbReference>
<protein>
    <submittedName>
        <fullName evidence="2">VOC family protein</fullName>
    </submittedName>
</protein>
<organism evidence="2 3">
    <name type="scientific">Alicyclobacillus fastidiosus</name>
    <dbReference type="NCBI Taxonomy" id="392011"/>
    <lineage>
        <taxon>Bacteria</taxon>
        <taxon>Bacillati</taxon>
        <taxon>Bacillota</taxon>
        <taxon>Bacilli</taxon>
        <taxon>Bacillales</taxon>
        <taxon>Alicyclobacillaceae</taxon>
        <taxon>Alicyclobacillus</taxon>
    </lineage>
</organism>
<evidence type="ECO:0000259" key="1">
    <source>
        <dbReference type="PROSITE" id="PS51819"/>
    </source>
</evidence>
<dbReference type="InterPro" id="IPR004360">
    <property type="entry name" value="Glyas_Fos-R_dOase_dom"/>
</dbReference>
<dbReference type="Gene3D" id="3.10.180.10">
    <property type="entry name" value="2,3-Dihydroxybiphenyl 1,2-Dioxygenase, domain 1"/>
    <property type="match status" value="1"/>
</dbReference>
<sequence length="124" mass="14001">MAHVIGPDFVALQVKDLEKSRIFYTELLGFEEAPQCPPGAILFKSEPIPFAIRTPLIDLNATTHRGWGTVLWFSCVHADELHDTLERNGIKITQQPFDGPFGRTFSFEDPDGYVLTMHENNKQA</sequence>
<dbReference type="InterPro" id="IPR029068">
    <property type="entry name" value="Glyas_Bleomycin-R_OHBP_Dase"/>
</dbReference>
<name>A0ABY6ZFU5_9BACL</name>
<feature type="domain" description="VOC" evidence="1">
    <location>
        <begin position="6"/>
        <end position="120"/>
    </location>
</feature>
<dbReference type="CDD" id="cd06587">
    <property type="entry name" value="VOC"/>
    <property type="match status" value="1"/>
</dbReference>
<reference evidence="2" key="1">
    <citation type="submission" date="2022-08" db="EMBL/GenBank/DDBJ databases">
        <title>Alicyclobacillus fastidiosus DSM 17978, complete genome.</title>
        <authorList>
            <person name="Wang Q."/>
            <person name="Cai R."/>
            <person name="Wang Z."/>
        </authorList>
    </citation>
    <scope>NUCLEOTIDE SEQUENCE</scope>
    <source>
        <strain evidence="2">DSM 17978</strain>
    </source>
</reference>
<dbReference type="InterPro" id="IPR037523">
    <property type="entry name" value="VOC_core"/>
</dbReference>
<keyword evidence="3" id="KW-1185">Reference proteome</keyword>
<proteinExistence type="predicted"/>
<evidence type="ECO:0000313" key="3">
    <source>
        <dbReference type="Proteomes" id="UP001164761"/>
    </source>
</evidence>